<reference evidence="2" key="2">
    <citation type="submission" date="2018-08" db="EMBL/GenBank/DDBJ databases">
        <authorList>
            <person name="Sabatino S.J."/>
        </authorList>
    </citation>
    <scope>NUCLEOTIDE SEQUENCE</scope>
    <source>
        <strain evidence="2">Red01</strain>
        <tissue evidence="2">Muscle</tissue>
    </source>
</reference>
<gene>
    <name evidence="2" type="ORF">DV515_00018685</name>
    <name evidence="3" type="ORF">DV515_00018686</name>
</gene>
<dbReference type="EMBL" id="QUSF01004286">
    <property type="protein sequence ID" value="RLV63036.1"/>
    <property type="molecule type" value="Genomic_DNA"/>
</dbReference>
<evidence type="ECO:0000313" key="2">
    <source>
        <dbReference type="EMBL" id="RLV63035.1"/>
    </source>
</evidence>
<feature type="non-terminal residue" evidence="2">
    <location>
        <position position="1"/>
    </location>
</feature>
<evidence type="ECO:0000313" key="4">
    <source>
        <dbReference type="Proteomes" id="UP000276834"/>
    </source>
</evidence>
<name>A0A3L8Q6V4_CHLGU</name>
<feature type="non-terminal residue" evidence="2">
    <location>
        <position position="181"/>
    </location>
</feature>
<dbReference type="Proteomes" id="UP000276834">
    <property type="component" value="Unassembled WGS sequence"/>
</dbReference>
<feature type="region of interest" description="Disordered" evidence="1">
    <location>
        <begin position="68"/>
        <end position="106"/>
    </location>
</feature>
<evidence type="ECO:0000313" key="3">
    <source>
        <dbReference type="EMBL" id="RLV63036.1"/>
    </source>
</evidence>
<proteinExistence type="predicted"/>
<sequence>AFPAPLYLQPNYSCWDLPLSRGIFGVGYLAHAFPAPPPLARPSLLSPLILAAFIGPGGRQQRGCARVVRPHPADPGASPASSNPKLRSNSPVLSLPAPADTHRAGTRAGRALCPHLSWNAPKTSPGASRGLCTARGMVPEFYLISRRALEQVALPCPHPRPCPCPCPCPPSLSLSLSLSLS</sequence>
<organism evidence="2 4">
    <name type="scientific">Chloebia gouldiae</name>
    <name type="common">Gouldian finch</name>
    <name type="synonym">Erythrura gouldiae</name>
    <dbReference type="NCBI Taxonomy" id="44316"/>
    <lineage>
        <taxon>Eukaryota</taxon>
        <taxon>Metazoa</taxon>
        <taxon>Chordata</taxon>
        <taxon>Craniata</taxon>
        <taxon>Vertebrata</taxon>
        <taxon>Euteleostomi</taxon>
        <taxon>Archelosauria</taxon>
        <taxon>Archosauria</taxon>
        <taxon>Dinosauria</taxon>
        <taxon>Saurischia</taxon>
        <taxon>Theropoda</taxon>
        <taxon>Coelurosauria</taxon>
        <taxon>Aves</taxon>
        <taxon>Neognathae</taxon>
        <taxon>Neoaves</taxon>
        <taxon>Telluraves</taxon>
        <taxon>Australaves</taxon>
        <taxon>Passeriformes</taxon>
        <taxon>Passeroidea</taxon>
        <taxon>Passeridae</taxon>
        <taxon>Chloebia</taxon>
    </lineage>
</organism>
<accession>A0A3L8Q6V4</accession>
<dbReference type="EMBL" id="QUSF01004287">
    <property type="protein sequence ID" value="RLV63035.1"/>
    <property type="molecule type" value="Genomic_DNA"/>
</dbReference>
<evidence type="ECO:0000256" key="1">
    <source>
        <dbReference type="SAM" id="MobiDB-lite"/>
    </source>
</evidence>
<protein>
    <submittedName>
        <fullName evidence="2">Uncharacterized protein</fullName>
    </submittedName>
</protein>
<comment type="caution">
    <text evidence="2">The sequence shown here is derived from an EMBL/GenBank/DDBJ whole genome shotgun (WGS) entry which is preliminary data.</text>
</comment>
<feature type="compositionally biased region" description="Polar residues" evidence="1">
    <location>
        <begin position="79"/>
        <end position="92"/>
    </location>
</feature>
<dbReference type="AlphaFoldDB" id="A0A3L8Q6V4"/>
<keyword evidence="4" id="KW-1185">Reference proteome</keyword>
<reference evidence="2 4" key="1">
    <citation type="journal article" date="2018" name="Proc. R. Soc. B">
        <title>A non-coding region near Follistatin controls head colour polymorphism in the Gouldian finch.</title>
        <authorList>
            <person name="Toomey M.B."/>
            <person name="Marques C.I."/>
            <person name="Andrade P."/>
            <person name="Araujo P.M."/>
            <person name="Sabatino S."/>
            <person name="Gazda M.A."/>
            <person name="Afonso S."/>
            <person name="Lopes R.J."/>
            <person name="Corbo J.C."/>
            <person name="Carneiro M."/>
        </authorList>
    </citation>
    <scope>NUCLEOTIDE SEQUENCE [LARGE SCALE GENOMIC DNA]</scope>
    <source>
        <strain evidence="2">Red01</strain>
        <tissue evidence="2">Muscle</tissue>
    </source>
</reference>